<reference evidence="2" key="1">
    <citation type="submission" date="2018-05" db="EMBL/GenBank/DDBJ databases">
        <title>Reclassification of Methylarcula marina and Methylarcula terricola as Paracoccus methylarcula sp.nov., comb.nov. and Paracoccus terricola comb.nov.</title>
        <authorList>
            <person name="Shmareva M.N."/>
            <person name="Doronina N.V."/>
            <person name="Vasilenko O.V."/>
            <person name="Tarlachkov S.V."/>
            <person name="Trotsenko Y.A."/>
        </authorList>
    </citation>
    <scope>NUCLEOTIDE SEQUENCE [LARGE SCALE GENOMIC DNA]</scope>
    <source>
        <strain evidence="2">VKM B-2159</strain>
    </source>
</reference>
<dbReference type="AlphaFoldDB" id="A0A422QVI8"/>
<keyword evidence="3" id="KW-1185">Reference proteome</keyword>
<dbReference type="Proteomes" id="UP000238137">
    <property type="component" value="Unassembled WGS sequence"/>
</dbReference>
<feature type="transmembrane region" description="Helical" evidence="1">
    <location>
        <begin position="47"/>
        <end position="67"/>
    </location>
</feature>
<feature type="transmembrane region" description="Helical" evidence="1">
    <location>
        <begin position="21"/>
        <end position="41"/>
    </location>
</feature>
<accession>A0A422QVI8</accession>
<keyword evidence="1" id="KW-1133">Transmembrane helix</keyword>
<dbReference type="RefSeq" id="WP_106691952.1">
    <property type="nucleotide sequence ID" value="NZ_PXNQ02000008.1"/>
</dbReference>
<evidence type="ECO:0000313" key="2">
    <source>
        <dbReference type="EMBL" id="RNF33986.1"/>
    </source>
</evidence>
<keyword evidence="1" id="KW-0812">Transmembrane</keyword>
<comment type="caution">
    <text evidence="2">The sequence shown here is derived from an EMBL/GenBank/DDBJ whole genome shotgun (WGS) entry which is preliminary data.</text>
</comment>
<organism evidence="2 3">
    <name type="scientific">Paracoccus methylarcula</name>
    <dbReference type="NCBI Taxonomy" id="72022"/>
    <lineage>
        <taxon>Bacteria</taxon>
        <taxon>Pseudomonadati</taxon>
        <taxon>Pseudomonadota</taxon>
        <taxon>Alphaproteobacteria</taxon>
        <taxon>Rhodobacterales</taxon>
        <taxon>Paracoccaceae</taxon>
        <taxon>Paracoccus</taxon>
    </lineage>
</organism>
<dbReference type="EMBL" id="PXNQ02000008">
    <property type="protein sequence ID" value="RNF33986.1"/>
    <property type="molecule type" value="Genomic_DNA"/>
</dbReference>
<protein>
    <submittedName>
        <fullName evidence="2">Uncharacterized protein</fullName>
    </submittedName>
</protein>
<gene>
    <name evidence="2" type="ORF">A7A09_013865</name>
</gene>
<dbReference type="OrthoDB" id="9895438at2"/>
<sequence length="77" mass="8319">MPKTEIDHVKGHNLRVMSSANFAKNVALILWGSAGLGAYLHGWSAKWLVIGYTIGGACCFGLALYLLGNLVKEVEDK</sequence>
<evidence type="ECO:0000313" key="3">
    <source>
        <dbReference type="Proteomes" id="UP000238137"/>
    </source>
</evidence>
<proteinExistence type="predicted"/>
<name>A0A422QVI8_9RHOB</name>
<keyword evidence="1" id="KW-0472">Membrane</keyword>
<evidence type="ECO:0000256" key="1">
    <source>
        <dbReference type="SAM" id="Phobius"/>
    </source>
</evidence>